<name>A0A3A4JMN7_9NOCA</name>
<evidence type="ECO:0000256" key="2">
    <source>
        <dbReference type="ARBA" id="ARBA00011322"/>
    </source>
</evidence>
<gene>
    <name evidence="6" type="ORF">D5S18_29665</name>
</gene>
<dbReference type="InterPro" id="IPR003395">
    <property type="entry name" value="RecF/RecN/SMC_N"/>
</dbReference>
<evidence type="ECO:0000256" key="1">
    <source>
        <dbReference type="ARBA" id="ARBA00006930"/>
    </source>
</evidence>
<proteinExistence type="inferred from homology"/>
<dbReference type="OrthoDB" id="9795626at2"/>
<evidence type="ECO:0000313" key="6">
    <source>
        <dbReference type="EMBL" id="RJO70031.1"/>
    </source>
</evidence>
<evidence type="ECO:0000259" key="5">
    <source>
        <dbReference type="Pfam" id="PF02463"/>
    </source>
</evidence>
<comment type="subunit">
    <text evidence="2">Heterodimer of SbcC and SbcD.</text>
</comment>
<feature type="coiled-coil region" evidence="4">
    <location>
        <begin position="698"/>
        <end position="725"/>
    </location>
</feature>
<reference evidence="6 7" key="1">
    <citation type="submission" date="2018-09" db="EMBL/GenBank/DDBJ databases">
        <title>YIM PH21274 draft genome.</title>
        <authorList>
            <person name="Miao C."/>
        </authorList>
    </citation>
    <scope>NUCLEOTIDE SEQUENCE [LARGE SCALE GENOMIC DNA]</scope>
    <source>
        <strain evidence="6 7">YIM PH 21724</strain>
    </source>
</reference>
<dbReference type="EMBL" id="QZFU01000041">
    <property type="protein sequence ID" value="RJO70031.1"/>
    <property type="molecule type" value="Genomic_DNA"/>
</dbReference>
<dbReference type="Proteomes" id="UP000266677">
    <property type="component" value="Unassembled WGS sequence"/>
</dbReference>
<evidence type="ECO:0000256" key="3">
    <source>
        <dbReference type="ARBA" id="ARBA00013368"/>
    </source>
</evidence>
<dbReference type="SUPFAM" id="SSF52540">
    <property type="entry name" value="P-loop containing nucleoside triphosphate hydrolases"/>
    <property type="match status" value="1"/>
</dbReference>
<dbReference type="RefSeq" id="WP_120044398.1">
    <property type="nucleotide sequence ID" value="NZ_QZFU01000041.1"/>
</dbReference>
<feature type="domain" description="RecF/RecN/SMC N-terminal" evidence="5">
    <location>
        <begin position="6"/>
        <end position="1019"/>
    </location>
</feature>
<dbReference type="Pfam" id="PF02463">
    <property type="entry name" value="SMC_N"/>
    <property type="match status" value="1"/>
</dbReference>
<dbReference type="PANTHER" id="PTHR32114">
    <property type="entry name" value="ABC TRANSPORTER ABCH.3"/>
    <property type="match status" value="1"/>
</dbReference>
<accession>A0A3A4JMN7</accession>
<dbReference type="Gene3D" id="3.40.50.300">
    <property type="entry name" value="P-loop containing nucleotide triphosphate hydrolases"/>
    <property type="match status" value="2"/>
</dbReference>
<keyword evidence="7" id="KW-1185">Reference proteome</keyword>
<comment type="caution">
    <text evidence="6">The sequence shown here is derived from an EMBL/GenBank/DDBJ whole genome shotgun (WGS) entry which is preliminary data.</text>
</comment>
<dbReference type="AlphaFoldDB" id="A0A3A4JMN7"/>
<comment type="similarity">
    <text evidence="1">Belongs to the SMC family. SbcC subfamily.</text>
</comment>
<dbReference type="PANTHER" id="PTHR32114:SF2">
    <property type="entry name" value="ABC TRANSPORTER ABCH.3"/>
    <property type="match status" value="1"/>
</dbReference>
<sequence length="1050" mass="112306">MMPLTLSVTGFRSYPAPATIDFTGKGLTAVLGDTGAGKSSILEAITYALFGVTTWDARSTSQLIADKCDAMNVDFTFRHDGHRWRVSRTNFRNTTPARHHLTNLDTGEEIDNARAVDARIKLILGMGSETFLRVGLLPQGQFDQLLVASGRERTTRLRELFGADLLTQARETARAQHDRLNGLIGQAELKRATMPDDPAQAAHDAGKSAAGFEARAEQLSGVITTISVLCEQISDCRETMRRVGDAARRLEGSADANPVMVLDELQPVADRLAGQQAALVGRISEATTAERDLVERIAARESAEDGVEVLGKAVVLIDGLLARVGDHRIASADAAERNTQLAAENDQIGAATTELDQRSAKTTSLTESAEAAELKAAAARARASAARAAVTAAIASASRTVEAVGTWQDAVRREGAATQAFETLGADGATVTQDVETSEARVATLTQRNQAAVLSANLHPGDDCPVCQRELPAAFAPGDTATGTEIHAALTAQAAARARWREFRDKLAKAQVTATAAVDTVNRQERTLEQARVATREATEAADQSLMEFAPLTDTFDAKAATAALEAAITKVTETVGDPETLIADLVTLITDAERELDDRARSKRRETDSHAASVGAETRVLQDRRDALKKARRQAAAGSTRLDTAWTRITSDVATLPTSIRTLLPNDLHDLGATEITAAAAAITDRLAQTRVLVDSREKARRLLDTLQADQRELEKSIREQVETPVGELLHQLCTRAGTAERISDQHHLGHRPPPRPAVPDIGAVREFAVDMAQVTGLLIQELTVILTGHQHSVDAHTTELRELAGTLNDIDGFDPATDLTEPNALHPLVAAKATAVRQAEERRTAEVTASAQVKPAADLDFAIAAGKTRAAAVDVLRRELVDAKFLRHLALSNTRSLLGIASDLFGKMTGDRFGFAEDFEIVTRATGVKHPAGRLSGGEKFLASLALALALADLHSRSGPRLGSLFLDEGFATLDTDALEAALDVLRTQAGSDRMVIVISHLLAVAEAVDDVLWVQREPTGSTAHWLTAAERDQLVNTDVASGLQALK</sequence>
<protein>
    <recommendedName>
        <fullName evidence="3">Nuclease SbcCD subunit C</fullName>
    </recommendedName>
</protein>
<keyword evidence="4" id="KW-0175">Coiled coil</keyword>
<evidence type="ECO:0000256" key="4">
    <source>
        <dbReference type="SAM" id="Coils"/>
    </source>
</evidence>
<evidence type="ECO:0000313" key="7">
    <source>
        <dbReference type="Proteomes" id="UP000266677"/>
    </source>
</evidence>
<organism evidence="6 7">
    <name type="scientific">Nocardia panacis</name>
    <dbReference type="NCBI Taxonomy" id="2340916"/>
    <lineage>
        <taxon>Bacteria</taxon>
        <taxon>Bacillati</taxon>
        <taxon>Actinomycetota</taxon>
        <taxon>Actinomycetes</taxon>
        <taxon>Mycobacteriales</taxon>
        <taxon>Nocardiaceae</taxon>
        <taxon>Nocardia</taxon>
    </lineage>
</organism>
<dbReference type="InterPro" id="IPR027417">
    <property type="entry name" value="P-loop_NTPase"/>
</dbReference>